<feature type="chain" id="PRO_5045177482" description="Lipoprotein" evidence="1">
    <location>
        <begin position="19"/>
        <end position="243"/>
    </location>
</feature>
<protein>
    <recommendedName>
        <fullName evidence="4">Lipoprotein</fullName>
    </recommendedName>
</protein>
<name>A0ABU9Y3X1_9SPHN</name>
<evidence type="ECO:0000313" key="2">
    <source>
        <dbReference type="EMBL" id="MEN2790507.1"/>
    </source>
</evidence>
<feature type="signal peptide" evidence="1">
    <location>
        <begin position="1"/>
        <end position="18"/>
    </location>
</feature>
<dbReference type="PANTHER" id="PTHR39335:SF1">
    <property type="entry name" value="BLL4220 PROTEIN"/>
    <property type="match status" value="1"/>
</dbReference>
<dbReference type="PANTHER" id="PTHR39335">
    <property type="entry name" value="BLL4220 PROTEIN"/>
    <property type="match status" value="1"/>
</dbReference>
<keyword evidence="1" id="KW-0732">Signal</keyword>
<comment type="caution">
    <text evidence="2">The sequence shown here is derived from an EMBL/GenBank/DDBJ whole genome shotgun (WGS) entry which is preliminary data.</text>
</comment>
<sequence>MKTLSLAIALLAPAPLIAQSTMQAAQDSMTEASAYPATVSVRTGKAGPYYADAKGKTLYALSSRTVRARAGTTLGYCIGPCAKIWTPLAAPADAKPVGRWKVERATQGPQWSYSNDLVFTYNADLAPGDMAGDGYEDMWSIIAHIPPAPRLAAPAGVTARYVDAHYILSDTGGHALFVSAGACDAACATWSPFPAGMAARDMGDWTVRRDGDQARWVYRGKPVYVSQENIPGHAPSQGIILQP</sequence>
<evidence type="ECO:0000256" key="1">
    <source>
        <dbReference type="SAM" id="SignalP"/>
    </source>
</evidence>
<gene>
    <name evidence="2" type="ORF">ABC974_12780</name>
</gene>
<reference evidence="2 3" key="1">
    <citation type="submission" date="2024-05" db="EMBL/GenBank/DDBJ databases">
        <authorList>
            <person name="Liu Q."/>
            <person name="Xin Y.-H."/>
        </authorList>
    </citation>
    <scope>NUCLEOTIDE SEQUENCE [LARGE SCALE GENOMIC DNA]</scope>
    <source>
        <strain evidence="2 3">CGMCC 1.10181</strain>
    </source>
</reference>
<dbReference type="RefSeq" id="WP_343889273.1">
    <property type="nucleotide sequence ID" value="NZ_BAAAEH010000020.1"/>
</dbReference>
<proteinExistence type="predicted"/>
<keyword evidence="3" id="KW-1185">Reference proteome</keyword>
<evidence type="ECO:0008006" key="4">
    <source>
        <dbReference type="Google" id="ProtNLM"/>
    </source>
</evidence>
<evidence type="ECO:0000313" key="3">
    <source>
        <dbReference type="Proteomes" id="UP001419910"/>
    </source>
</evidence>
<dbReference type="EMBL" id="JBDIME010000009">
    <property type="protein sequence ID" value="MEN2790507.1"/>
    <property type="molecule type" value="Genomic_DNA"/>
</dbReference>
<dbReference type="Proteomes" id="UP001419910">
    <property type="component" value="Unassembled WGS sequence"/>
</dbReference>
<organism evidence="2 3">
    <name type="scientific">Sphingomonas oligophenolica</name>
    <dbReference type="NCBI Taxonomy" id="301154"/>
    <lineage>
        <taxon>Bacteria</taxon>
        <taxon>Pseudomonadati</taxon>
        <taxon>Pseudomonadota</taxon>
        <taxon>Alphaproteobacteria</taxon>
        <taxon>Sphingomonadales</taxon>
        <taxon>Sphingomonadaceae</taxon>
        <taxon>Sphingomonas</taxon>
    </lineage>
</organism>
<accession>A0ABU9Y3X1</accession>